<dbReference type="GO" id="GO:0005524">
    <property type="term" value="F:ATP binding"/>
    <property type="evidence" value="ECO:0007669"/>
    <property type="project" value="UniProtKB-KW"/>
</dbReference>
<dbReference type="InterPro" id="IPR003594">
    <property type="entry name" value="HATPase_dom"/>
</dbReference>
<feature type="domain" description="Histidine kinase" evidence="17">
    <location>
        <begin position="222"/>
        <end position="444"/>
    </location>
</feature>
<sequence>MNLADKLAEERRKRLAAERLLEQKQAELFAANRKLGRHARKLSDEIVETRNEVQSVRDENQRVKTDLSIANEKIQVAERRLWLSIEAIQDGFAFFDADSRMIAANRAYLSVFEGLEEVGPGISYVRIVQFLTEEGIVDIGDMKPADWRTMMLERWQSPTPEAHVIRLWNGEYIKLIDQRGHAGDVVTLALNITDTVRYEAELQKARHRAEAANRAKSSFLANMSHEIRTPMNGVVGMAEILRDSPLDEEQRLYVDTIKNSGEALLVIINDILDYSKIEADKLVLRPEAFDLEQLLNEIIMLLQATANDKGIDLIIDYDLFMPTVFIGDRGRLRQVLTNLIGNALKFTLEGHVIVRVTGLKAEHGPRTQIHVAVEDTGIGISTDKIEHIFGEFNQAEDDQSRMFEGTGLGLAISKKLIGLMGGEVWVESEEHKGSAFGFRIALDCAEAAETQPPTLPRNMRRVMVVDDVEVNRLILSKQLDALGLEVTAFDSGAAALAHLSDGWDLIISDHNMPGMDGLELAEAIRAEGCTAPFVLISSTPAMAEQDPALTHVQALLQRPIPRSQLFERLRDLTKKAGAPPAPRLAPATAPDGSGPRDTRRAMRILAAEDNKTNQLVFRKMVKDLDIELQFASNGIEAVGLYQSYDPDMIFMDISMPKKDGMEATAEIRALEGETGSRVPIVALTAHAMQDDRESILAAGLDHYLTKPLRKAEIFSAIAECRPETCRPIAAEIDEPETKAARKA</sequence>
<dbReference type="Proteomes" id="UP001227162">
    <property type="component" value="Unassembled WGS sequence"/>
</dbReference>
<keyword evidence="7" id="KW-0812">Transmembrane</keyword>
<evidence type="ECO:0000256" key="6">
    <source>
        <dbReference type="ARBA" id="ARBA00022679"/>
    </source>
</evidence>
<evidence type="ECO:0000256" key="8">
    <source>
        <dbReference type="ARBA" id="ARBA00022741"/>
    </source>
</evidence>
<keyword evidence="13" id="KW-0472">Membrane</keyword>
<keyword evidence="11" id="KW-1133">Transmembrane helix</keyword>
<dbReference type="CDD" id="cd00082">
    <property type="entry name" value="HisKA"/>
    <property type="match status" value="1"/>
</dbReference>
<evidence type="ECO:0000256" key="1">
    <source>
        <dbReference type="ARBA" id="ARBA00000085"/>
    </source>
</evidence>
<dbReference type="SMART" id="SM00448">
    <property type="entry name" value="REC"/>
    <property type="match status" value="2"/>
</dbReference>
<evidence type="ECO:0000313" key="20">
    <source>
        <dbReference type="Proteomes" id="UP001227162"/>
    </source>
</evidence>
<keyword evidence="10" id="KW-0067">ATP-binding</keyword>
<dbReference type="EMBL" id="JANFFA010000005">
    <property type="protein sequence ID" value="MDQ2095644.1"/>
    <property type="molecule type" value="Genomic_DNA"/>
</dbReference>
<dbReference type="InterPro" id="IPR011006">
    <property type="entry name" value="CheY-like_superfamily"/>
</dbReference>
<dbReference type="SUPFAM" id="SSF47384">
    <property type="entry name" value="Homodimeric domain of signal transducing histidine kinase"/>
    <property type="match status" value="1"/>
</dbReference>
<dbReference type="SUPFAM" id="SSF55874">
    <property type="entry name" value="ATPase domain of HSP90 chaperone/DNA topoisomerase II/histidine kinase"/>
    <property type="match status" value="1"/>
</dbReference>
<dbReference type="InterPro" id="IPR004358">
    <property type="entry name" value="Sig_transdc_His_kin-like_C"/>
</dbReference>
<dbReference type="EC" id="2.7.13.3" evidence="3"/>
<keyword evidence="8" id="KW-0547">Nucleotide-binding</keyword>
<dbReference type="Gene3D" id="3.30.450.20">
    <property type="entry name" value="PAS domain"/>
    <property type="match status" value="1"/>
</dbReference>
<reference evidence="19" key="1">
    <citation type="submission" date="2022-07" db="EMBL/GenBank/DDBJ databases">
        <authorList>
            <person name="Otstavnykh N."/>
            <person name="Isaeva M."/>
            <person name="Bystritskaya E."/>
        </authorList>
    </citation>
    <scope>NUCLEOTIDE SEQUENCE</scope>
    <source>
        <strain evidence="19">10Alg 79</strain>
    </source>
</reference>
<gene>
    <name evidence="19" type="ORF">NOI20_16120</name>
</gene>
<keyword evidence="6" id="KW-0808">Transferase</keyword>
<protein>
    <recommendedName>
        <fullName evidence="3">histidine kinase</fullName>
        <ecNumber evidence="3">2.7.13.3</ecNumber>
    </recommendedName>
</protein>
<keyword evidence="4" id="KW-1003">Cell membrane</keyword>
<feature type="coiled-coil region" evidence="15">
    <location>
        <begin position="7"/>
        <end position="80"/>
    </location>
</feature>
<evidence type="ECO:0000256" key="12">
    <source>
        <dbReference type="ARBA" id="ARBA00023012"/>
    </source>
</evidence>
<evidence type="ECO:0000256" key="16">
    <source>
        <dbReference type="SAM" id="MobiDB-lite"/>
    </source>
</evidence>
<dbReference type="CDD" id="cd00156">
    <property type="entry name" value="REC"/>
    <property type="match status" value="1"/>
</dbReference>
<dbReference type="AlphaFoldDB" id="A0AAJ1X6X1"/>
<evidence type="ECO:0000256" key="13">
    <source>
        <dbReference type="ARBA" id="ARBA00023136"/>
    </source>
</evidence>
<organism evidence="19 20">
    <name type="scientific">Rhodalgimonas zhirmunskyi</name>
    <dbReference type="NCBI Taxonomy" id="2964767"/>
    <lineage>
        <taxon>Bacteria</taxon>
        <taxon>Pseudomonadati</taxon>
        <taxon>Pseudomonadota</taxon>
        <taxon>Alphaproteobacteria</taxon>
        <taxon>Rhodobacterales</taxon>
        <taxon>Roseobacteraceae</taxon>
        <taxon>Rhodalgimonas</taxon>
    </lineage>
</organism>
<keyword evidence="20" id="KW-1185">Reference proteome</keyword>
<dbReference type="PRINTS" id="PR00344">
    <property type="entry name" value="BCTRLSENSOR"/>
</dbReference>
<dbReference type="SMART" id="SM00388">
    <property type="entry name" value="HisKA"/>
    <property type="match status" value="1"/>
</dbReference>
<evidence type="ECO:0000259" key="17">
    <source>
        <dbReference type="PROSITE" id="PS50109"/>
    </source>
</evidence>
<feature type="domain" description="Response regulatory" evidence="18">
    <location>
        <begin position="603"/>
        <end position="721"/>
    </location>
</feature>
<dbReference type="GO" id="GO:0000155">
    <property type="term" value="F:phosphorelay sensor kinase activity"/>
    <property type="evidence" value="ECO:0007669"/>
    <property type="project" value="InterPro"/>
</dbReference>
<dbReference type="PANTHER" id="PTHR45339">
    <property type="entry name" value="HYBRID SIGNAL TRANSDUCTION HISTIDINE KINASE J"/>
    <property type="match status" value="1"/>
</dbReference>
<accession>A0AAJ1X6X1</accession>
<dbReference type="InterPro" id="IPR036097">
    <property type="entry name" value="HisK_dim/P_sf"/>
</dbReference>
<dbReference type="Pfam" id="PF02518">
    <property type="entry name" value="HATPase_c"/>
    <property type="match status" value="1"/>
</dbReference>
<evidence type="ECO:0000256" key="9">
    <source>
        <dbReference type="ARBA" id="ARBA00022777"/>
    </source>
</evidence>
<dbReference type="Gene3D" id="3.40.50.2300">
    <property type="match status" value="2"/>
</dbReference>
<dbReference type="InterPro" id="IPR005467">
    <property type="entry name" value="His_kinase_dom"/>
</dbReference>
<dbReference type="PROSITE" id="PS50110">
    <property type="entry name" value="RESPONSE_REGULATORY"/>
    <property type="match status" value="2"/>
</dbReference>
<evidence type="ECO:0000256" key="3">
    <source>
        <dbReference type="ARBA" id="ARBA00012438"/>
    </source>
</evidence>
<dbReference type="CDD" id="cd16922">
    <property type="entry name" value="HATPase_EvgS-ArcB-TorS-like"/>
    <property type="match status" value="1"/>
</dbReference>
<feature type="modified residue" description="4-aspartylphosphate" evidence="14">
    <location>
        <position position="652"/>
    </location>
</feature>
<dbReference type="Gene3D" id="3.30.565.10">
    <property type="entry name" value="Histidine kinase-like ATPase, C-terminal domain"/>
    <property type="match status" value="1"/>
</dbReference>
<dbReference type="RefSeq" id="WP_317627266.1">
    <property type="nucleotide sequence ID" value="NZ_JANFFA010000005.1"/>
</dbReference>
<evidence type="ECO:0000256" key="2">
    <source>
        <dbReference type="ARBA" id="ARBA00004651"/>
    </source>
</evidence>
<dbReference type="SMART" id="SM00387">
    <property type="entry name" value="HATPase_c"/>
    <property type="match status" value="1"/>
</dbReference>
<dbReference type="FunFam" id="3.30.565.10:FF:000010">
    <property type="entry name" value="Sensor histidine kinase RcsC"/>
    <property type="match status" value="1"/>
</dbReference>
<dbReference type="PANTHER" id="PTHR45339:SF5">
    <property type="entry name" value="HISTIDINE KINASE"/>
    <property type="match status" value="1"/>
</dbReference>
<dbReference type="FunFam" id="1.10.287.130:FF:000003">
    <property type="entry name" value="Histidine kinase"/>
    <property type="match status" value="1"/>
</dbReference>
<evidence type="ECO:0000313" key="19">
    <source>
        <dbReference type="EMBL" id="MDQ2095644.1"/>
    </source>
</evidence>
<dbReference type="Pfam" id="PF00512">
    <property type="entry name" value="HisKA"/>
    <property type="match status" value="1"/>
</dbReference>
<comment type="caution">
    <text evidence="19">The sequence shown here is derived from an EMBL/GenBank/DDBJ whole genome shotgun (WGS) entry which is preliminary data.</text>
</comment>
<name>A0AAJ1X6X1_9RHOB</name>
<dbReference type="InterPro" id="IPR036890">
    <property type="entry name" value="HATPase_C_sf"/>
</dbReference>
<dbReference type="GO" id="GO:0005886">
    <property type="term" value="C:plasma membrane"/>
    <property type="evidence" value="ECO:0007669"/>
    <property type="project" value="UniProtKB-SubCell"/>
</dbReference>
<dbReference type="InterPro" id="IPR001789">
    <property type="entry name" value="Sig_transdc_resp-reg_receiver"/>
</dbReference>
<dbReference type="Pfam" id="PF00072">
    <property type="entry name" value="Response_reg"/>
    <property type="match status" value="2"/>
</dbReference>
<feature type="domain" description="Response regulatory" evidence="18">
    <location>
        <begin position="461"/>
        <end position="573"/>
    </location>
</feature>
<evidence type="ECO:0000256" key="5">
    <source>
        <dbReference type="ARBA" id="ARBA00022553"/>
    </source>
</evidence>
<keyword evidence="15" id="KW-0175">Coiled coil</keyword>
<evidence type="ECO:0000259" key="18">
    <source>
        <dbReference type="PROSITE" id="PS50110"/>
    </source>
</evidence>
<dbReference type="Gene3D" id="1.10.287.130">
    <property type="match status" value="1"/>
</dbReference>
<evidence type="ECO:0000256" key="7">
    <source>
        <dbReference type="ARBA" id="ARBA00022692"/>
    </source>
</evidence>
<dbReference type="CDD" id="cd17546">
    <property type="entry name" value="REC_hyHK_CKI1_RcsC-like"/>
    <property type="match status" value="1"/>
</dbReference>
<keyword evidence="5 14" id="KW-0597">Phosphoprotein</keyword>
<evidence type="ECO:0000256" key="11">
    <source>
        <dbReference type="ARBA" id="ARBA00022989"/>
    </source>
</evidence>
<dbReference type="PROSITE" id="PS50109">
    <property type="entry name" value="HIS_KIN"/>
    <property type="match status" value="1"/>
</dbReference>
<evidence type="ECO:0000256" key="4">
    <source>
        <dbReference type="ARBA" id="ARBA00022475"/>
    </source>
</evidence>
<keyword evidence="9" id="KW-0418">Kinase</keyword>
<comment type="subcellular location">
    <subcellularLocation>
        <location evidence="2">Cell membrane</location>
        <topology evidence="2">Multi-pass membrane protein</topology>
    </subcellularLocation>
</comment>
<dbReference type="Pfam" id="PF12860">
    <property type="entry name" value="PAS_7"/>
    <property type="match status" value="1"/>
</dbReference>
<comment type="catalytic activity">
    <reaction evidence="1">
        <text>ATP + protein L-histidine = ADP + protein N-phospho-L-histidine.</text>
        <dbReference type="EC" id="2.7.13.3"/>
    </reaction>
</comment>
<keyword evidence="12" id="KW-0902">Two-component regulatory system</keyword>
<dbReference type="SUPFAM" id="SSF52172">
    <property type="entry name" value="CheY-like"/>
    <property type="match status" value="2"/>
</dbReference>
<feature type="modified residue" description="4-aspartylphosphate" evidence="14">
    <location>
        <position position="509"/>
    </location>
</feature>
<reference evidence="19" key="2">
    <citation type="submission" date="2023-04" db="EMBL/GenBank/DDBJ databases">
        <title>'Rhodoalgimonas zhirmunskyi' gen. nov., isolated from a red alga.</title>
        <authorList>
            <person name="Nedashkovskaya O.I."/>
            <person name="Otstavnykh N.Y."/>
            <person name="Bystritskaya E.P."/>
            <person name="Balabanova L.A."/>
            <person name="Isaeva M.P."/>
        </authorList>
    </citation>
    <scope>NUCLEOTIDE SEQUENCE</scope>
    <source>
        <strain evidence="19">10Alg 79</strain>
    </source>
</reference>
<evidence type="ECO:0000256" key="15">
    <source>
        <dbReference type="SAM" id="Coils"/>
    </source>
</evidence>
<evidence type="ECO:0000256" key="14">
    <source>
        <dbReference type="PROSITE-ProRule" id="PRU00169"/>
    </source>
</evidence>
<feature type="region of interest" description="Disordered" evidence="16">
    <location>
        <begin position="576"/>
        <end position="597"/>
    </location>
</feature>
<proteinExistence type="predicted"/>
<dbReference type="InterPro" id="IPR003661">
    <property type="entry name" value="HisK_dim/P_dom"/>
</dbReference>
<evidence type="ECO:0000256" key="10">
    <source>
        <dbReference type="ARBA" id="ARBA00022840"/>
    </source>
</evidence>